<evidence type="ECO:0000313" key="2">
    <source>
        <dbReference type="Proteomes" id="UP000325161"/>
    </source>
</evidence>
<protein>
    <submittedName>
        <fullName evidence="1">Uncharacterized protein</fullName>
    </submittedName>
</protein>
<name>A0A5C0AWL1_9BURK</name>
<dbReference type="EMBL" id="CP043046">
    <property type="protein sequence ID" value="QEI05773.1"/>
    <property type="molecule type" value="Genomic_DNA"/>
</dbReference>
<dbReference type="AlphaFoldDB" id="A0A5C0AWL1"/>
<evidence type="ECO:0000313" key="1">
    <source>
        <dbReference type="EMBL" id="QEI05773.1"/>
    </source>
</evidence>
<accession>A0A5C0AWL1</accession>
<dbReference type="Proteomes" id="UP000325161">
    <property type="component" value="Chromosome"/>
</dbReference>
<dbReference type="KEGG" id="pacr:FXN63_07865"/>
<gene>
    <name evidence="1" type="ORF">FXN63_07865</name>
</gene>
<organism evidence="1 2">
    <name type="scientific">Pigmentiphaga aceris</name>
    <dbReference type="NCBI Taxonomy" id="1940612"/>
    <lineage>
        <taxon>Bacteria</taxon>
        <taxon>Pseudomonadati</taxon>
        <taxon>Pseudomonadota</taxon>
        <taxon>Betaproteobacteria</taxon>
        <taxon>Burkholderiales</taxon>
        <taxon>Alcaligenaceae</taxon>
        <taxon>Pigmentiphaga</taxon>
    </lineage>
</organism>
<sequence length="132" mass="13891">MPDALLDVVPVPAPVLPPVFVPASTPALPPELVTPLVPVRGVGVLLASHALKDTVTIMAALSAHHLFEDRVWVCMCTAVRSPWLANAKSAIETRGDERAANVYCGVESVMGSPGNMAGLVALVHRRRDALLA</sequence>
<proteinExistence type="predicted"/>
<reference evidence="1 2" key="1">
    <citation type="submission" date="2019-08" db="EMBL/GenBank/DDBJ databases">
        <title>Amphibian skin-associated Pigmentiphaga: genome sequence and occurrence across geography and hosts.</title>
        <authorList>
            <person name="Bletz M.C."/>
            <person name="Bunk B."/>
            <person name="Sproeer C."/>
            <person name="Biwer P."/>
            <person name="Reiter S."/>
            <person name="Rabemananjara F.C.E."/>
            <person name="Schulz S."/>
            <person name="Overmann J."/>
            <person name="Vences M."/>
        </authorList>
    </citation>
    <scope>NUCLEOTIDE SEQUENCE [LARGE SCALE GENOMIC DNA]</scope>
    <source>
        <strain evidence="1 2">Mada1488</strain>
    </source>
</reference>
<keyword evidence="2" id="KW-1185">Reference proteome</keyword>
<dbReference type="RefSeq" id="WP_148814156.1">
    <property type="nucleotide sequence ID" value="NZ_CP043046.1"/>
</dbReference>